<keyword evidence="2 6" id="KW-0889">Transcription antitermination</keyword>
<evidence type="ECO:0000256" key="4">
    <source>
        <dbReference type="ARBA" id="ARBA00023015"/>
    </source>
</evidence>
<dbReference type="eggNOG" id="COG0781">
    <property type="taxonomic scope" value="Bacteria"/>
</dbReference>
<dbReference type="STRING" id="883081.HMPREF9698_01255"/>
<dbReference type="InterPro" id="IPR035926">
    <property type="entry name" value="NusB-like_sf"/>
</dbReference>
<reference evidence="8 9" key="1">
    <citation type="submission" date="2012-09" db="EMBL/GenBank/DDBJ databases">
        <title>The Genome Sequence of Alloiococcus otitis ATCC 51267.</title>
        <authorList>
            <consortium name="The Broad Institute Genome Sequencing Platform"/>
            <person name="Earl A."/>
            <person name="Ward D."/>
            <person name="Feldgarden M."/>
            <person name="Gevers D."/>
            <person name="Huys G."/>
            <person name="Walker B."/>
            <person name="Young S.K."/>
            <person name="Zeng Q."/>
            <person name="Gargeya S."/>
            <person name="Fitzgerald M."/>
            <person name="Haas B."/>
            <person name="Abouelleil A."/>
            <person name="Alvarado L."/>
            <person name="Arachchi H.M."/>
            <person name="Berlin A.M."/>
            <person name="Chapman S.B."/>
            <person name="Goldberg J."/>
            <person name="Griggs A."/>
            <person name="Gujja S."/>
            <person name="Hansen M."/>
            <person name="Howarth C."/>
            <person name="Imamovic A."/>
            <person name="Larimer J."/>
            <person name="McCowen C."/>
            <person name="Montmayeur A."/>
            <person name="Murphy C."/>
            <person name="Neiman D."/>
            <person name="Pearson M."/>
            <person name="Priest M."/>
            <person name="Roberts A."/>
            <person name="Saif S."/>
            <person name="Shea T."/>
            <person name="Sisk P."/>
            <person name="Sykes S."/>
            <person name="Wortman J."/>
            <person name="Nusbaum C."/>
            <person name="Birren B."/>
        </authorList>
    </citation>
    <scope>NUCLEOTIDE SEQUENCE [LARGE SCALE GENOMIC DNA]</scope>
    <source>
        <strain evidence="8 9">ATCC 51267</strain>
    </source>
</reference>
<name>K9E7A5_9LACT</name>
<keyword evidence="5 6" id="KW-0804">Transcription</keyword>
<dbReference type="GO" id="GO:0031564">
    <property type="term" value="P:transcription antitermination"/>
    <property type="evidence" value="ECO:0007669"/>
    <property type="project" value="UniProtKB-KW"/>
</dbReference>
<dbReference type="GO" id="GO:0006353">
    <property type="term" value="P:DNA-templated transcription termination"/>
    <property type="evidence" value="ECO:0007669"/>
    <property type="project" value="UniProtKB-UniRule"/>
</dbReference>
<keyword evidence="9" id="KW-1185">Reference proteome</keyword>
<evidence type="ECO:0000256" key="6">
    <source>
        <dbReference type="HAMAP-Rule" id="MF_00073"/>
    </source>
</evidence>
<dbReference type="Proteomes" id="UP000009875">
    <property type="component" value="Unassembled WGS sequence"/>
</dbReference>
<dbReference type="GO" id="GO:0003723">
    <property type="term" value="F:RNA binding"/>
    <property type="evidence" value="ECO:0007669"/>
    <property type="project" value="UniProtKB-UniRule"/>
</dbReference>
<evidence type="ECO:0000256" key="3">
    <source>
        <dbReference type="ARBA" id="ARBA00022884"/>
    </source>
</evidence>
<dbReference type="AlphaFoldDB" id="K9E7A5"/>
<dbReference type="RefSeq" id="WP_003778854.1">
    <property type="nucleotide sequence ID" value="NZ_JH992961.1"/>
</dbReference>
<evidence type="ECO:0000259" key="7">
    <source>
        <dbReference type="Pfam" id="PF01029"/>
    </source>
</evidence>
<keyword evidence="4 6" id="KW-0805">Transcription regulation</keyword>
<comment type="similarity">
    <text evidence="1 6">Belongs to the NusB family.</text>
</comment>
<gene>
    <name evidence="6" type="primary">nusB</name>
    <name evidence="8" type="ORF">HMPREF9698_01255</name>
</gene>
<dbReference type="NCBIfam" id="TIGR01951">
    <property type="entry name" value="nusB"/>
    <property type="match status" value="1"/>
</dbReference>
<dbReference type="PANTHER" id="PTHR11078">
    <property type="entry name" value="N UTILIZATION SUBSTANCE PROTEIN B-RELATED"/>
    <property type="match status" value="1"/>
</dbReference>
<comment type="function">
    <text evidence="6">Involved in transcription antitermination. Required for transcription of ribosomal RNA (rRNA) genes. Binds specifically to the boxA antiterminator sequence of the ribosomal RNA (rrn) operons.</text>
</comment>
<feature type="domain" description="NusB/RsmB/TIM44" evidence="7">
    <location>
        <begin position="32"/>
        <end position="159"/>
    </location>
</feature>
<proteinExistence type="inferred from homology"/>
<evidence type="ECO:0000256" key="5">
    <source>
        <dbReference type="ARBA" id="ARBA00023163"/>
    </source>
</evidence>
<organism evidence="8 9">
    <name type="scientific">Alloiococcus otitis ATCC 51267</name>
    <dbReference type="NCBI Taxonomy" id="883081"/>
    <lineage>
        <taxon>Bacteria</taxon>
        <taxon>Bacillati</taxon>
        <taxon>Bacillota</taxon>
        <taxon>Bacilli</taxon>
        <taxon>Lactobacillales</taxon>
        <taxon>Carnobacteriaceae</taxon>
        <taxon>Alloiococcus</taxon>
    </lineage>
</organism>
<evidence type="ECO:0000256" key="2">
    <source>
        <dbReference type="ARBA" id="ARBA00022814"/>
    </source>
</evidence>
<dbReference type="HAMAP" id="MF_00073">
    <property type="entry name" value="NusB"/>
    <property type="match status" value="1"/>
</dbReference>
<dbReference type="PANTHER" id="PTHR11078:SF3">
    <property type="entry name" value="ANTITERMINATION NUSB DOMAIN-CONTAINING PROTEIN"/>
    <property type="match status" value="1"/>
</dbReference>
<dbReference type="EMBL" id="AGXA01000027">
    <property type="protein sequence ID" value="EKU93059.1"/>
    <property type="molecule type" value="Genomic_DNA"/>
</dbReference>
<dbReference type="SUPFAM" id="SSF48013">
    <property type="entry name" value="NusB-like"/>
    <property type="match status" value="1"/>
</dbReference>
<protein>
    <recommendedName>
        <fullName evidence="6">Transcription antitermination protein NusB</fullName>
    </recommendedName>
    <alternativeName>
        <fullName evidence="6">Antitermination factor NusB</fullName>
    </alternativeName>
</protein>
<dbReference type="OrthoDB" id="9811381at2"/>
<keyword evidence="3 6" id="KW-0694">RNA-binding</keyword>
<dbReference type="InterPro" id="IPR006027">
    <property type="entry name" value="NusB_RsmB_TIM44"/>
</dbReference>
<dbReference type="Pfam" id="PF01029">
    <property type="entry name" value="NusB"/>
    <property type="match status" value="1"/>
</dbReference>
<evidence type="ECO:0000256" key="1">
    <source>
        <dbReference type="ARBA" id="ARBA00005952"/>
    </source>
</evidence>
<sequence length="166" mass="18440">MTKPLAVRSIVREKAYQSLYLKASRPQVSLDQALIQVLASQGEASDQASLGDLVQANLPEEYQTKAIVQDALDYLLTLTAGVLDHEEYLDKQIGPQLKKRSLNRLDQTDHVILQVASYELLFQEDLAPSVVIDEAIELAKRFNDDKSSKFINGVLQAILDSKEAGK</sequence>
<dbReference type="InterPro" id="IPR011605">
    <property type="entry name" value="NusB_fam"/>
</dbReference>
<comment type="caution">
    <text evidence="8">The sequence shown here is derived from an EMBL/GenBank/DDBJ whole genome shotgun (WGS) entry which is preliminary data.</text>
</comment>
<dbReference type="GO" id="GO:0005829">
    <property type="term" value="C:cytosol"/>
    <property type="evidence" value="ECO:0007669"/>
    <property type="project" value="TreeGrafter"/>
</dbReference>
<dbReference type="HOGENOM" id="CLU_087843_3_2_9"/>
<evidence type="ECO:0000313" key="9">
    <source>
        <dbReference type="Proteomes" id="UP000009875"/>
    </source>
</evidence>
<evidence type="ECO:0000313" key="8">
    <source>
        <dbReference type="EMBL" id="EKU93059.1"/>
    </source>
</evidence>
<accession>K9E7A5</accession>
<dbReference type="Gene3D" id="1.10.940.10">
    <property type="entry name" value="NusB-like"/>
    <property type="match status" value="1"/>
</dbReference>